<dbReference type="RefSeq" id="WP_170926766.1">
    <property type="nucleotide sequence ID" value="NZ_JAUHTC010000022.1"/>
</dbReference>
<dbReference type="CDD" id="cd07043">
    <property type="entry name" value="STAS_anti-anti-sigma_factors"/>
    <property type="match status" value="1"/>
</dbReference>
<organism evidence="2 3">
    <name type="scientific">Mycolicibacterium austroafricanum</name>
    <name type="common">Mycobacterium austroafricanum</name>
    <dbReference type="NCBI Taxonomy" id="39687"/>
    <lineage>
        <taxon>Bacteria</taxon>
        <taxon>Bacillati</taxon>
        <taxon>Actinomycetota</taxon>
        <taxon>Actinomycetes</taxon>
        <taxon>Mycobacteriales</taxon>
        <taxon>Mycobacteriaceae</taxon>
        <taxon>Mycolicibacterium</taxon>
    </lineage>
</organism>
<feature type="domain" description="STAS" evidence="1">
    <location>
        <begin position="52"/>
        <end position="159"/>
    </location>
</feature>
<comment type="caution">
    <text evidence="2">The sequence shown here is derived from an EMBL/GenBank/DDBJ whole genome shotgun (WGS) entry which is preliminary data.</text>
</comment>
<gene>
    <name evidence="2" type="ORF">QYF68_05275</name>
</gene>
<dbReference type="EMBL" id="JAUHTC010000022">
    <property type="protein sequence ID" value="MDN4517235.1"/>
    <property type="molecule type" value="Genomic_DNA"/>
</dbReference>
<keyword evidence="3" id="KW-1185">Reference proteome</keyword>
<reference evidence="2" key="1">
    <citation type="submission" date="2023-07" db="EMBL/GenBank/DDBJ databases">
        <title>Degradation of tert-butanol by M. austroafricanum TBA100.</title>
        <authorList>
            <person name="Helbich S."/>
            <person name="Vainshtein Y."/>
        </authorList>
    </citation>
    <scope>NUCLEOTIDE SEQUENCE</scope>
    <source>
        <strain evidence="2">TBA100</strain>
    </source>
</reference>
<name>A0ABT8H9K7_MYCAO</name>
<evidence type="ECO:0000313" key="3">
    <source>
        <dbReference type="Proteomes" id="UP001172687"/>
    </source>
</evidence>
<proteinExistence type="predicted"/>
<dbReference type="SUPFAM" id="SSF52091">
    <property type="entry name" value="SpoIIaa-like"/>
    <property type="match status" value="1"/>
</dbReference>
<dbReference type="Pfam" id="PF01740">
    <property type="entry name" value="STAS"/>
    <property type="match status" value="1"/>
</dbReference>
<dbReference type="Gene3D" id="3.30.750.24">
    <property type="entry name" value="STAS domain"/>
    <property type="match status" value="1"/>
</dbReference>
<dbReference type="Proteomes" id="UP001172687">
    <property type="component" value="Unassembled WGS sequence"/>
</dbReference>
<sequence>MTDERNADKPEGLRLISDSEAAVVPGTAARSTLTASDEVSRGSAYALDCGAASVHVYARSVATVLRLHGEIDASNVERVSASLRRFLALRGPLIVDLGAVEFFGLPGIRELLAFNRECQRASVPWALVPGHHVNHMLQVADAHSSLPLADSVVEATQQFVAASGDRARLPRTAVTWPRR</sequence>
<dbReference type="InterPro" id="IPR002645">
    <property type="entry name" value="STAS_dom"/>
</dbReference>
<accession>A0ABT8H9K7</accession>
<dbReference type="InterPro" id="IPR036513">
    <property type="entry name" value="STAS_dom_sf"/>
</dbReference>
<dbReference type="PROSITE" id="PS50801">
    <property type="entry name" value="STAS"/>
    <property type="match status" value="1"/>
</dbReference>
<evidence type="ECO:0000259" key="1">
    <source>
        <dbReference type="PROSITE" id="PS50801"/>
    </source>
</evidence>
<protein>
    <submittedName>
        <fullName evidence="2">STAS domain-containing protein</fullName>
    </submittedName>
</protein>
<evidence type="ECO:0000313" key="2">
    <source>
        <dbReference type="EMBL" id="MDN4517235.1"/>
    </source>
</evidence>